<dbReference type="Proteomes" id="UP001160148">
    <property type="component" value="Unassembled WGS sequence"/>
</dbReference>
<comment type="caution">
    <text evidence="1">The sequence shown here is derived from an EMBL/GenBank/DDBJ whole genome shotgun (WGS) entry which is preliminary data.</text>
</comment>
<dbReference type="EMBL" id="CARXXK010001040">
    <property type="protein sequence ID" value="CAI6372526.1"/>
    <property type="molecule type" value="Genomic_DNA"/>
</dbReference>
<evidence type="ECO:0000313" key="1">
    <source>
        <dbReference type="EMBL" id="CAI6372526.1"/>
    </source>
</evidence>
<keyword evidence="2" id="KW-1185">Reference proteome</keyword>
<reference evidence="1 2" key="1">
    <citation type="submission" date="2023-01" db="EMBL/GenBank/DDBJ databases">
        <authorList>
            <person name="Whitehead M."/>
        </authorList>
    </citation>
    <scope>NUCLEOTIDE SEQUENCE [LARGE SCALE GENOMIC DNA]</scope>
</reference>
<sequence length="104" mass="11489">MLINTVDTAASMCEKLLKDMPSYNRLDTCQNMPCFDKEKSSAGGVVITFLGVDGTINLQKEIDDFFQPITKFCASINCNCSREVVTKPTNHNIVVELLSIPKGK</sequence>
<evidence type="ECO:0000313" key="2">
    <source>
        <dbReference type="Proteomes" id="UP001160148"/>
    </source>
</evidence>
<dbReference type="AlphaFoldDB" id="A0AAV0XWL2"/>
<proteinExistence type="predicted"/>
<accession>A0AAV0XWL2</accession>
<protein>
    <submittedName>
        <fullName evidence="1">Uncharacterized protein</fullName>
    </submittedName>
</protein>
<organism evidence="1 2">
    <name type="scientific">Macrosiphum euphorbiae</name>
    <name type="common">potato aphid</name>
    <dbReference type="NCBI Taxonomy" id="13131"/>
    <lineage>
        <taxon>Eukaryota</taxon>
        <taxon>Metazoa</taxon>
        <taxon>Ecdysozoa</taxon>
        <taxon>Arthropoda</taxon>
        <taxon>Hexapoda</taxon>
        <taxon>Insecta</taxon>
        <taxon>Pterygota</taxon>
        <taxon>Neoptera</taxon>
        <taxon>Paraneoptera</taxon>
        <taxon>Hemiptera</taxon>
        <taxon>Sternorrhyncha</taxon>
        <taxon>Aphidomorpha</taxon>
        <taxon>Aphidoidea</taxon>
        <taxon>Aphididae</taxon>
        <taxon>Macrosiphini</taxon>
        <taxon>Macrosiphum</taxon>
    </lineage>
</organism>
<gene>
    <name evidence="1" type="ORF">MEUPH1_LOCUS26382</name>
</gene>
<name>A0AAV0XWL2_9HEMI</name>